<dbReference type="Proteomes" id="UP000175971">
    <property type="component" value="Unassembled WGS sequence"/>
</dbReference>
<keyword evidence="2" id="KW-1185">Reference proteome</keyword>
<organism evidence="1 2">
    <name type="scientific">Streptomyces nanshensis</name>
    <dbReference type="NCBI Taxonomy" id="518642"/>
    <lineage>
        <taxon>Bacteria</taxon>
        <taxon>Bacillati</taxon>
        <taxon>Actinomycetota</taxon>
        <taxon>Actinomycetes</taxon>
        <taxon>Kitasatosporales</taxon>
        <taxon>Streptomycetaceae</taxon>
        <taxon>Streptomyces</taxon>
    </lineage>
</organism>
<accession>A0A1E7LLE2</accession>
<dbReference type="PATRIC" id="fig|518642.7.peg.7004"/>
<evidence type="ECO:0000313" key="1">
    <source>
        <dbReference type="EMBL" id="OEV16976.1"/>
    </source>
</evidence>
<evidence type="ECO:0000313" key="2">
    <source>
        <dbReference type="Proteomes" id="UP000175971"/>
    </source>
</evidence>
<gene>
    <name evidence="1" type="ORF">AN221_30405</name>
</gene>
<proteinExistence type="predicted"/>
<sequence>MTDTSQLRLLPWRSPDGKPCYLSSSNPHSRFSRLADEMEEEQIECGNAVLEGAQEVLADEAAGEVALRFALRHALMSLRDVLLVAYSRGQRLPDPGEPLTD</sequence>
<comment type="caution">
    <text evidence="1">The sequence shown here is derived from an EMBL/GenBank/DDBJ whole genome shotgun (WGS) entry which is preliminary data.</text>
</comment>
<reference evidence="1 2" key="1">
    <citation type="journal article" date="2016" name="Front. Microbiol.">
        <title>Comparative Genomics Analysis of Streptomyces Species Reveals Their Adaptation to the Marine Environment and Their Diversity at the Genomic Level.</title>
        <authorList>
            <person name="Tian X."/>
            <person name="Zhang Z."/>
            <person name="Yang T."/>
            <person name="Chen M."/>
            <person name="Li J."/>
            <person name="Chen F."/>
            <person name="Yang J."/>
            <person name="Li W."/>
            <person name="Zhang B."/>
            <person name="Zhang Z."/>
            <person name="Wu J."/>
            <person name="Zhang C."/>
            <person name="Long L."/>
            <person name="Xiao J."/>
        </authorList>
    </citation>
    <scope>NUCLEOTIDE SEQUENCE [LARGE SCALE GENOMIC DNA]</scope>
    <source>
        <strain evidence="1 2">SCSIO M10372</strain>
    </source>
</reference>
<dbReference type="EMBL" id="LJGZ01000100">
    <property type="protein sequence ID" value="OEV16976.1"/>
    <property type="molecule type" value="Genomic_DNA"/>
</dbReference>
<dbReference type="AlphaFoldDB" id="A0A1E7LLE2"/>
<dbReference type="OrthoDB" id="4320909at2"/>
<dbReference type="RefSeq" id="WP_070203549.1">
    <property type="nucleotide sequence ID" value="NZ_LJGZ01000100.1"/>
</dbReference>
<protein>
    <submittedName>
        <fullName evidence="1">Sulfatase</fullName>
    </submittedName>
</protein>
<name>A0A1E7LLE2_9ACTN</name>